<reference evidence="7 8" key="1">
    <citation type="journal article" date="2018" name="BMC Genomics">
        <title>Comparative genomics of the wheat fungal pathogen Pyrenophora tritici-repentis reveals chromosomal variations and genome plasticity.</title>
        <authorList>
            <person name="Moolhuijzen P."/>
            <person name="See P.T."/>
            <person name="Hane J.K."/>
            <person name="Shi G."/>
            <person name="Liu Z."/>
            <person name="Oliver R.P."/>
            <person name="Moffat C.S."/>
        </authorList>
    </citation>
    <scope>NUCLEOTIDE SEQUENCE [LARGE SCALE GENOMIC DNA]</scope>
    <source>
        <strain evidence="7">M4</strain>
    </source>
</reference>
<dbReference type="EMBL" id="NQIK02000007">
    <property type="protein sequence ID" value="KAF7567896.1"/>
    <property type="molecule type" value="Genomic_DNA"/>
</dbReference>
<dbReference type="KEGG" id="ptrr:90957320"/>
<evidence type="ECO:0000256" key="4">
    <source>
        <dbReference type="ARBA" id="ARBA00022833"/>
    </source>
</evidence>
<keyword evidence="2" id="KW-0479">Metal-binding</keyword>
<comment type="caution">
    <text evidence="7">The sequence shown here is derived from an EMBL/GenBank/DDBJ whole genome shotgun (WGS) entry which is preliminary data.</text>
</comment>
<evidence type="ECO:0000313" key="8">
    <source>
        <dbReference type="Proteomes" id="UP000245464"/>
    </source>
</evidence>
<dbReference type="Proteomes" id="UP000245464">
    <property type="component" value="Chromosome 7"/>
</dbReference>
<dbReference type="RefSeq" id="XP_065960686.1">
    <property type="nucleotide sequence ID" value="XM_066108694.1"/>
</dbReference>
<evidence type="ECO:0000313" key="7">
    <source>
        <dbReference type="EMBL" id="KAF7567896.1"/>
    </source>
</evidence>
<dbReference type="PANTHER" id="PTHR46481:SF10">
    <property type="entry name" value="ZINC FINGER BED DOMAIN-CONTAINING PROTEIN 39"/>
    <property type="match status" value="1"/>
</dbReference>
<comment type="subcellular location">
    <subcellularLocation>
        <location evidence="1">Nucleus</location>
    </subcellularLocation>
</comment>
<dbReference type="InterPro" id="IPR008906">
    <property type="entry name" value="HATC_C_dom"/>
</dbReference>
<dbReference type="GO" id="GO:0005634">
    <property type="term" value="C:nucleus"/>
    <property type="evidence" value="ECO:0007669"/>
    <property type="project" value="UniProtKB-SubCell"/>
</dbReference>
<protein>
    <recommendedName>
        <fullName evidence="6">HAT C-terminal dimerisation domain-containing protein</fullName>
    </recommendedName>
</protein>
<feature type="domain" description="HAT C-terminal dimerisation" evidence="6">
    <location>
        <begin position="203"/>
        <end position="252"/>
    </location>
</feature>
<evidence type="ECO:0000256" key="3">
    <source>
        <dbReference type="ARBA" id="ARBA00022771"/>
    </source>
</evidence>
<evidence type="ECO:0000256" key="1">
    <source>
        <dbReference type="ARBA" id="ARBA00004123"/>
    </source>
</evidence>
<dbReference type="InterPro" id="IPR012337">
    <property type="entry name" value="RNaseH-like_sf"/>
</dbReference>
<keyword evidence="5" id="KW-0539">Nucleus</keyword>
<accession>A0A834RPE1</accession>
<name>A0A834RPE1_9PLEO</name>
<dbReference type="AlphaFoldDB" id="A0A834RPE1"/>
<sequence>MDRAIKKMAAIKVFMHDNEKHLNEIRLTSDDWDILQKAHTFLQPFASATLYAEGDKSSISQSLLIMDSLLVHYEQQKIHYSKDENEDLRMVRSIEMGWFVLEKYYNMTDQVPVYASAILLNPASRAAYLKKNWPAEWYEPAINAAQNFWVNEFKDALPLASPTASQQMAPPLKQRGAVLDQILQQMSVAAADQSNSDDLKIFAESPVIQIDCSPLEWWCRSEQRQRYPRLSNMAISILSIAAESSEPERTFSG</sequence>
<evidence type="ECO:0000256" key="5">
    <source>
        <dbReference type="ARBA" id="ARBA00023242"/>
    </source>
</evidence>
<organism evidence="7 8">
    <name type="scientific">Pyrenophora tritici-repentis</name>
    <dbReference type="NCBI Taxonomy" id="45151"/>
    <lineage>
        <taxon>Eukaryota</taxon>
        <taxon>Fungi</taxon>
        <taxon>Dikarya</taxon>
        <taxon>Ascomycota</taxon>
        <taxon>Pezizomycotina</taxon>
        <taxon>Dothideomycetes</taxon>
        <taxon>Pleosporomycetidae</taxon>
        <taxon>Pleosporales</taxon>
        <taxon>Pleosporineae</taxon>
        <taxon>Pleosporaceae</taxon>
        <taxon>Pyrenophora</taxon>
    </lineage>
</organism>
<dbReference type="GO" id="GO:0046983">
    <property type="term" value="F:protein dimerization activity"/>
    <property type="evidence" value="ECO:0007669"/>
    <property type="project" value="InterPro"/>
</dbReference>
<dbReference type="InterPro" id="IPR052035">
    <property type="entry name" value="ZnF_BED_domain_contain"/>
</dbReference>
<keyword evidence="3" id="KW-0863">Zinc-finger</keyword>
<dbReference type="GeneID" id="90957320"/>
<evidence type="ECO:0000259" key="6">
    <source>
        <dbReference type="Pfam" id="PF05699"/>
    </source>
</evidence>
<gene>
    <name evidence="7" type="ORF">PtrM4_125090</name>
</gene>
<dbReference type="Pfam" id="PF05699">
    <property type="entry name" value="Dimer_Tnp_hAT"/>
    <property type="match status" value="1"/>
</dbReference>
<keyword evidence="4" id="KW-0862">Zinc</keyword>
<proteinExistence type="predicted"/>
<dbReference type="GO" id="GO:0008270">
    <property type="term" value="F:zinc ion binding"/>
    <property type="evidence" value="ECO:0007669"/>
    <property type="project" value="UniProtKB-KW"/>
</dbReference>
<evidence type="ECO:0000256" key="2">
    <source>
        <dbReference type="ARBA" id="ARBA00022723"/>
    </source>
</evidence>
<dbReference type="SUPFAM" id="SSF53098">
    <property type="entry name" value="Ribonuclease H-like"/>
    <property type="match status" value="1"/>
</dbReference>
<dbReference type="PANTHER" id="PTHR46481">
    <property type="entry name" value="ZINC FINGER BED DOMAIN-CONTAINING PROTEIN 4"/>
    <property type="match status" value="1"/>
</dbReference>